<sequence length="699" mass="76454">MADDDQKKIKIPAGALNVERRTWDLEHFEKIAKERLEKEASGDVEKKKPGFVRKREEFQAAETGAAGPEGSKRAYLKHREADLGLEEKVGKIQVVTGSSAPHQQGGYWCDICQCLLKDSMAYLDHINGKKHQKALGYSMRVERVGVDRVKERLNALKRREDEKRKAGPRESAIDAYEKKLENDEAIKAQWKEARKEARINVIQRPTEEEESTVEEEGGVDPEMAALMGSLLVSKAVLVLPVGPLFEALSRAALMNPDPPEAGENEGDDELIFDQTSIDGASGASEEQGRMLAHLEGLLTFSPNLVAASGQFDDVDEAEEKVQDLVMACLFTLIAVVALVKCRRVIILEGAETAIKTFYFLIFGAAALRAVWFFIPSDVLEPSYAPAEVWAFQTPHWAGTLVSEILLSGGTLCLFAIFVLIIIYWADLLKKVFKPVRKHEPMTTFLSIMGSLAAFEVANFALFLAGIYSSQVMTLLDSIMLALVSMACVVEISIFSHRFRTVLTTLGAINQVPTDSQVRTIIWITVFGNVFFVLRAMVELFLAATFIALWRAHKPLSSLATPRNHFWDVYVLIKHSLELMILFLMLYTLQSRRTAHHHHVPPAHPVSHPQGIGAGSSLRSAAGGGGGSSSGASYLSMASTGHKPPNRSEYTEVKDLDAARGGRAGNGGRAPGFLSSGGGQGRPLAGGGIVKTAVRGTEMA</sequence>
<keyword evidence="7" id="KW-0472">Membrane</keyword>
<dbReference type="Proteomes" id="UP000355283">
    <property type="component" value="Unassembled WGS sequence"/>
</dbReference>
<organism evidence="9 10">
    <name type="scientific">Nannochloropsis salina CCMP1776</name>
    <dbReference type="NCBI Taxonomy" id="1027361"/>
    <lineage>
        <taxon>Eukaryota</taxon>
        <taxon>Sar</taxon>
        <taxon>Stramenopiles</taxon>
        <taxon>Ochrophyta</taxon>
        <taxon>Eustigmatophyceae</taxon>
        <taxon>Eustigmatales</taxon>
        <taxon>Monodopsidaceae</taxon>
        <taxon>Microchloropsis</taxon>
        <taxon>Microchloropsis salina</taxon>
    </lineage>
</organism>
<dbReference type="OrthoDB" id="30343at2759"/>
<dbReference type="GO" id="GO:0003676">
    <property type="term" value="F:nucleic acid binding"/>
    <property type="evidence" value="ECO:0007669"/>
    <property type="project" value="InterPro"/>
</dbReference>
<keyword evidence="5" id="KW-0175">Coiled coil</keyword>
<feature type="compositionally biased region" description="Basic and acidic residues" evidence="6">
    <location>
        <begin position="648"/>
        <end position="659"/>
    </location>
</feature>
<dbReference type="GO" id="GO:0005681">
    <property type="term" value="C:spliceosomal complex"/>
    <property type="evidence" value="ECO:0007669"/>
    <property type="project" value="InterPro"/>
</dbReference>
<evidence type="ECO:0000256" key="3">
    <source>
        <dbReference type="ARBA" id="ARBA00022833"/>
    </source>
</evidence>
<evidence type="ECO:0000256" key="2">
    <source>
        <dbReference type="ARBA" id="ARBA00022771"/>
    </source>
</evidence>
<keyword evidence="10" id="KW-1185">Reference proteome</keyword>
<dbReference type="InterPro" id="IPR040107">
    <property type="entry name" value="Snu23"/>
</dbReference>
<dbReference type="InterPro" id="IPR036236">
    <property type="entry name" value="Znf_C2H2_sf"/>
</dbReference>
<feature type="transmembrane region" description="Helical" evidence="7">
    <location>
        <begin position="444"/>
        <end position="466"/>
    </location>
</feature>
<feature type="coiled-coil region" evidence="5">
    <location>
        <begin position="146"/>
        <end position="193"/>
    </location>
</feature>
<evidence type="ECO:0000256" key="4">
    <source>
        <dbReference type="ARBA" id="ARBA00023242"/>
    </source>
</evidence>
<keyword evidence="4" id="KW-0539">Nucleus</keyword>
<keyword evidence="2" id="KW-0863">Zinc-finger</keyword>
<feature type="transmembrane region" description="Helical" evidence="7">
    <location>
        <begin position="404"/>
        <end position="424"/>
    </location>
</feature>
<feature type="compositionally biased region" description="Gly residues" evidence="6">
    <location>
        <begin position="661"/>
        <end position="686"/>
    </location>
</feature>
<dbReference type="PANTHER" id="PTHR45986">
    <property type="entry name" value="ZINC FINGER MATRIN-TYPE PROTEIN 2"/>
    <property type="match status" value="1"/>
</dbReference>
<evidence type="ECO:0000313" key="10">
    <source>
        <dbReference type="Proteomes" id="UP000355283"/>
    </source>
</evidence>
<dbReference type="EMBL" id="SDOX01000005">
    <property type="protein sequence ID" value="TFJ87864.1"/>
    <property type="molecule type" value="Genomic_DNA"/>
</dbReference>
<dbReference type="Pfam" id="PF12874">
    <property type="entry name" value="zf-met"/>
    <property type="match status" value="1"/>
</dbReference>
<evidence type="ECO:0000256" key="7">
    <source>
        <dbReference type="SAM" id="Phobius"/>
    </source>
</evidence>
<comment type="caution">
    <text evidence="9">The sequence shown here is derived from an EMBL/GenBank/DDBJ whole genome shotgun (WGS) entry which is preliminary data.</text>
</comment>
<feature type="transmembrane region" description="Helical" evidence="7">
    <location>
        <begin position="324"/>
        <end position="345"/>
    </location>
</feature>
<dbReference type="SUPFAM" id="SSF57667">
    <property type="entry name" value="beta-beta-alpha zinc fingers"/>
    <property type="match status" value="1"/>
</dbReference>
<evidence type="ECO:0000259" key="8">
    <source>
        <dbReference type="SMART" id="SM00451"/>
    </source>
</evidence>
<dbReference type="InterPro" id="IPR013087">
    <property type="entry name" value="Znf_C2H2_type"/>
</dbReference>
<dbReference type="GO" id="GO:0000398">
    <property type="term" value="P:mRNA splicing, via spliceosome"/>
    <property type="evidence" value="ECO:0007669"/>
    <property type="project" value="InterPro"/>
</dbReference>
<dbReference type="SMART" id="SM00451">
    <property type="entry name" value="ZnF_U1"/>
    <property type="match status" value="1"/>
</dbReference>
<feature type="compositionally biased region" description="Low complexity" evidence="6">
    <location>
        <begin position="629"/>
        <end position="638"/>
    </location>
</feature>
<feature type="compositionally biased region" description="Basic and acidic residues" evidence="6">
    <location>
        <begin position="36"/>
        <end position="58"/>
    </location>
</feature>
<dbReference type="GO" id="GO:0008270">
    <property type="term" value="F:zinc ion binding"/>
    <property type="evidence" value="ECO:0007669"/>
    <property type="project" value="UniProtKB-KW"/>
</dbReference>
<gene>
    <name evidence="9" type="ORF">NSK_001211</name>
</gene>
<dbReference type="AlphaFoldDB" id="A0A4D9DA28"/>
<keyword evidence="3" id="KW-0862">Zinc</keyword>
<feature type="domain" description="U1-type" evidence="8">
    <location>
        <begin position="104"/>
        <end position="138"/>
    </location>
</feature>
<keyword evidence="7" id="KW-1133">Transmembrane helix</keyword>
<dbReference type="InterPro" id="IPR003604">
    <property type="entry name" value="Matrin/U1-like-C_Znf_C2H2"/>
</dbReference>
<feature type="region of interest" description="Disordered" evidence="6">
    <location>
        <begin position="597"/>
        <end position="686"/>
    </location>
</feature>
<dbReference type="GO" id="GO:0046540">
    <property type="term" value="C:U4/U6 x U5 tri-snRNP complex"/>
    <property type="evidence" value="ECO:0007669"/>
    <property type="project" value="TreeGrafter"/>
</dbReference>
<dbReference type="FunFam" id="3.30.160.60:FF:002461">
    <property type="entry name" value="Zinc finger matrin-type protein 2"/>
    <property type="match status" value="1"/>
</dbReference>
<feature type="transmembrane region" description="Helical" evidence="7">
    <location>
        <begin position="478"/>
        <end position="498"/>
    </location>
</feature>
<feature type="transmembrane region" description="Helical" evidence="7">
    <location>
        <begin position="357"/>
        <end position="374"/>
    </location>
</feature>
<proteinExistence type="predicted"/>
<feature type="transmembrane region" description="Helical" evidence="7">
    <location>
        <begin position="568"/>
        <end position="588"/>
    </location>
</feature>
<evidence type="ECO:0000313" key="9">
    <source>
        <dbReference type="EMBL" id="TFJ87864.1"/>
    </source>
</evidence>
<keyword evidence="1" id="KW-0479">Metal-binding</keyword>
<feature type="compositionally biased region" description="Low complexity" evidence="6">
    <location>
        <begin position="604"/>
        <end position="620"/>
    </location>
</feature>
<dbReference type="PANTHER" id="PTHR45986:SF1">
    <property type="entry name" value="ZINC FINGER MATRIN-TYPE PROTEIN 2"/>
    <property type="match status" value="1"/>
</dbReference>
<feature type="transmembrane region" description="Helical" evidence="7">
    <location>
        <begin position="519"/>
        <end position="548"/>
    </location>
</feature>
<feature type="region of interest" description="Disordered" evidence="6">
    <location>
        <begin position="36"/>
        <end position="73"/>
    </location>
</feature>
<name>A0A4D9DA28_9STRA</name>
<evidence type="ECO:0000256" key="6">
    <source>
        <dbReference type="SAM" id="MobiDB-lite"/>
    </source>
</evidence>
<evidence type="ECO:0000256" key="5">
    <source>
        <dbReference type="SAM" id="Coils"/>
    </source>
</evidence>
<reference evidence="9 10" key="1">
    <citation type="submission" date="2019-01" db="EMBL/GenBank/DDBJ databases">
        <title>Nuclear Genome Assembly of the Microalgal Biofuel strain Nannochloropsis salina CCMP1776.</title>
        <authorList>
            <person name="Hovde B."/>
        </authorList>
    </citation>
    <scope>NUCLEOTIDE SEQUENCE [LARGE SCALE GENOMIC DNA]</scope>
    <source>
        <strain evidence="9 10">CCMP1776</strain>
    </source>
</reference>
<dbReference type="Gene3D" id="3.30.160.60">
    <property type="entry name" value="Classic Zinc Finger"/>
    <property type="match status" value="1"/>
</dbReference>
<accession>A0A4D9DA28</accession>
<keyword evidence="7" id="KW-0812">Transmembrane</keyword>
<protein>
    <recommendedName>
        <fullName evidence="8">U1-type domain-containing protein</fullName>
    </recommendedName>
</protein>
<evidence type="ECO:0000256" key="1">
    <source>
        <dbReference type="ARBA" id="ARBA00022723"/>
    </source>
</evidence>